<dbReference type="Gene3D" id="1.20.910.10">
    <property type="entry name" value="Heme oxygenase-like"/>
    <property type="match status" value="1"/>
</dbReference>
<proteinExistence type="predicted"/>
<protein>
    <recommendedName>
        <fullName evidence="3">Transcription regulator</fullName>
    </recommendedName>
</protein>
<name>A0A9P5L512_9HYPO</name>
<dbReference type="PANTHER" id="PTHR41813:SF2">
    <property type="entry name" value="REGULATOR PAB1642, PUTATIVE (AFU_ORTHOLOGUE AFUA_3G11955)-RELATED"/>
    <property type="match status" value="1"/>
</dbReference>
<dbReference type="EMBL" id="JAANBB010000318">
    <property type="protein sequence ID" value="KAF7544171.1"/>
    <property type="molecule type" value="Genomic_DNA"/>
</dbReference>
<dbReference type="AlphaFoldDB" id="A0A9P5L512"/>
<dbReference type="PANTHER" id="PTHR41813">
    <property type="entry name" value="REGULATOR PAB1642, PUTATIVE (AFU_ORTHOLOGUE AFUA_3G11955)-RELATED"/>
    <property type="match status" value="1"/>
</dbReference>
<dbReference type="Proteomes" id="UP000722485">
    <property type="component" value="Unassembled WGS sequence"/>
</dbReference>
<dbReference type="OrthoDB" id="37730at2759"/>
<evidence type="ECO:0000313" key="1">
    <source>
        <dbReference type="EMBL" id="KAF7544171.1"/>
    </source>
</evidence>
<evidence type="ECO:0000313" key="2">
    <source>
        <dbReference type="Proteomes" id="UP000722485"/>
    </source>
</evidence>
<evidence type="ECO:0008006" key="3">
    <source>
        <dbReference type="Google" id="ProtNLM"/>
    </source>
</evidence>
<comment type="caution">
    <text evidence="1">The sequence shown here is derived from an EMBL/GenBank/DDBJ whole genome shotgun (WGS) entry which is preliminary data.</text>
</comment>
<dbReference type="InterPro" id="IPR053261">
    <property type="entry name" value="Polyketide-peptide_reg"/>
</dbReference>
<organism evidence="1 2">
    <name type="scientific">Cylindrodendrum hubeiense</name>
    <dbReference type="NCBI Taxonomy" id="595255"/>
    <lineage>
        <taxon>Eukaryota</taxon>
        <taxon>Fungi</taxon>
        <taxon>Dikarya</taxon>
        <taxon>Ascomycota</taxon>
        <taxon>Pezizomycotina</taxon>
        <taxon>Sordariomycetes</taxon>
        <taxon>Hypocreomycetidae</taxon>
        <taxon>Hypocreales</taxon>
        <taxon>Nectriaceae</taxon>
        <taxon>Cylindrodendrum</taxon>
    </lineage>
</organism>
<gene>
    <name evidence="1" type="ORF">G7Z17_g10161</name>
</gene>
<sequence length="257" mass="28918">MSSFSLTDALLVSDKDGYQRATQSQFLRLAANGRASKDMLGRWLANDHLYIHSYVRGVGRLISFLEFPDTAPLSTDDLGSTTKLLDWLVGALVNIRREEKFFIQTAAQYGIRINLGTDLEGRVPQDAKLEGLRRWEALFDSLACGDSGNLPWLEAAVVYWGTERCYLDAWSWAKAQLTAQEDANNDEDGGALRNEFIGNWTSKEFSEFVDELGAIIDEAVEEQVRKGGESAKQELLKRAEAKWLEILIAEEGFWPKM</sequence>
<reference evidence="1" key="1">
    <citation type="submission" date="2020-03" db="EMBL/GenBank/DDBJ databases">
        <title>Draft Genome Sequence of Cylindrodendrum hubeiense.</title>
        <authorList>
            <person name="Buettner E."/>
            <person name="Kellner H."/>
        </authorList>
    </citation>
    <scope>NUCLEOTIDE SEQUENCE</scope>
    <source>
        <strain evidence="1">IHI 201604</strain>
    </source>
</reference>
<dbReference type="InterPro" id="IPR016084">
    <property type="entry name" value="Haem_Oase-like_multi-hlx"/>
</dbReference>
<keyword evidence="2" id="KW-1185">Reference proteome</keyword>
<dbReference type="CDD" id="cd19357">
    <property type="entry name" value="TenA_E_At3g16990-like"/>
    <property type="match status" value="1"/>
</dbReference>
<accession>A0A9P5L512</accession>
<dbReference type="SUPFAM" id="SSF48613">
    <property type="entry name" value="Heme oxygenase-like"/>
    <property type="match status" value="1"/>
</dbReference>